<evidence type="ECO:0000256" key="1">
    <source>
        <dbReference type="SAM" id="MobiDB-lite"/>
    </source>
</evidence>
<dbReference type="AlphaFoldDB" id="A0A154MM42"/>
<keyword evidence="5" id="KW-1185">Reference proteome</keyword>
<evidence type="ECO:0000313" key="2">
    <source>
        <dbReference type="EMBL" id="KZB85130.1"/>
    </source>
</evidence>
<sequence>MRFHADFHPAGRSQAPDGDLPGRRLPRTAAVLDSRASVILRQFVGGRGHYWAALDGALTPDQESALGSGENPFIERPVVRDQPSRLSEHDEKQLVDLAAAAELTPGRVSRRLTTLLSNRSAPGGR</sequence>
<reference evidence="3 5" key="2">
    <citation type="submission" date="2016-11" db="EMBL/GenBank/DDBJ databases">
        <title>Genome sequencing of Amycolatopsis regifaucium.</title>
        <authorList>
            <person name="Mayilraj S."/>
            <person name="Kaur N."/>
        </authorList>
    </citation>
    <scope>NUCLEOTIDE SEQUENCE [LARGE SCALE GENOMIC DNA]</scope>
    <source>
        <strain evidence="3 5">GY080</strain>
    </source>
</reference>
<protein>
    <submittedName>
        <fullName evidence="2">Uncharacterized protein</fullName>
    </submittedName>
</protein>
<proteinExistence type="predicted"/>
<feature type="region of interest" description="Disordered" evidence="1">
    <location>
        <begin position="1"/>
        <end position="24"/>
    </location>
</feature>
<dbReference type="EMBL" id="LQCI01000012">
    <property type="protein sequence ID" value="KZB85130.1"/>
    <property type="molecule type" value="Genomic_DNA"/>
</dbReference>
<dbReference type="RefSeq" id="WP_061981868.1">
    <property type="nucleotide sequence ID" value="NZ_FOPQ01000007.1"/>
</dbReference>
<evidence type="ECO:0000313" key="4">
    <source>
        <dbReference type="Proteomes" id="UP000076321"/>
    </source>
</evidence>
<dbReference type="Proteomes" id="UP000186883">
    <property type="component" value="Unassembled WGS sequence"/>
</dbReference>
<accession>A0A154MM42</accession>
<name>A0A154MM42_9PSEU</name>
<dbReference type="EMBL" id="LOBU02000024">
    <property type="protein sequence ID" value="OKA04154.1"/>
    <property type="molecule type" value="Genomic_DNA"/>
</dbReference>
<dbReference type="Proteomes" id="UP000076321">
    <property type="component" value="Unassembled WGS sequence"/>
</dbReference>
<organism evidence="2 4">
    <name type="scientific">Amycolatopsis regifaucium</name>
    <dbReference type="NCBI Taxonomy" id="546365"/>
    <lineage>
        <taxon>Bacteria</taxon>
        <taxon>Bacillati</taxon>
        <taxon>Actinomycetota</taxon>
        <taxon>Actinomycetes</taxon>
        <taxon>Pseudonocardiales</taxon>
        <taxon>Pseudonocardiaceae</taxon>
        <taxon>Amycolatopsis</taxon>
    </lineage>
</organism>
<evidence type="ECO:0000313" key="3">
    <source>
        <dbReference type="EMBL" id="OKA04154.1"/>
    </source>
</evidence>
<reference evidence="2 4" key="1">
    <citation type="submission" date="2015-12" db="EMBL/GenBank/DDBJ databases">
        <title>Amycolatopsis regifaucium genome sequencing and assembly.</title>
        <authorList>
            <person name="Mayilraj S."/>
        </authorList>
    </citation>
    <scope>NUCLEOTIDE SEQUENCE [LARGE SCALE GENOMIC DNA]</scope>
    <source>
        <strain evidence="2 4">GY080</strain>
    </source>
</reference>
<gene>
    <name evidence="3" type="ORF">ATP06_0233605</name>
    <name evidence="2" type="ORF">AVL48_02745</name>
</gene>
<comment type="caution">
    <text evidence="2">The sequence shown here is derived from an EMBL/GenBank/DDBJ whole genome shotgun (WGS) entry which is preliminary data.</text>
</comment>
<evidence type="ECO:0000313" key="5">
    <source>
        <dbReference type="Proteomes" id="UP000186883"/>
    </source>
</evidence>